<dbReference type="SUPFAM" id="SSF57716">
    <property type="entry name" value="Glucocorticoid receptor-like (DNA-binding domain)"/>
    <property type="match status" value="1"/>
</dbReference>
<comment type="cofactor">
    <cofactor evidence="1">
        <name>Zn(2+)</name>
        <dbReference type="ChEBI" id="CHEBI:29105"/>
    </cofactor>
</comment>
<evidence type="ECO:0000256" key="9">
    <source>
        <dbReference type="ARBA" id="ARBA00023125"/>
    </source>
</evidence>
<dbReference type="EMBL" id="MPRK01000031">
    <property type="protein sequence ID" value="OOZ42500.1"/>
    <property type="molecule type" value="Genomic_DNA"/>
</dbReference>
<dbReference type="SMART" id="SM01232">
    <property type="entry name" value="H2TH"/>
    <property type="match status" value="1"/>
</dbReference>
<dbReference type="Pfam" id="PF06831">
    <property type="entry name" value="H2TH"/>
    <property type="match status" value="1"/>
</dbReference>
<dbReference type="PROSITE" id="PS51066">
    <property type="entry name" value="ZF_FPG_2"/>
    <property type="match status" value="1"/>
</dbReference>
<keyword evidence="7" id="KW-0378">Hydrolase</keyword>
<feature type="non-terminal residue" evidence="17">
    <location>
        <position position="1"/>
    </location>
</feature>
<evidence type="ECO:0000256" key="7">
    <source>
        <dbReference type="ARBA" id="ARBA00022801"/>
    </source>
</evidence>
<evidence type="ECO:0000256" key="5">
    <source>
        <dbReference type="ARBA" id="ARBA00022763"/>
    </source>
</evidence>
<gene>
    <name evidence="17" type="ORF">BOW52_02840</name>
</gene>
<dbReference type="InterPro" id="IPR010979">
    <property type="entry name" value="Ribosomal_uS13-like_H2TH"/>
</dbReference>
<dbReference type="EC" id="4.2.99.18" evidence="3"/>
<keyword evidence="8" id="KW-0862">Zinc</keyword>
<keyword evidence="6 15" id="KW-0863">Zinc-finger</keyword>
<comment type="similarity">
    <text evidence="2">Belongs to the FPG family.</text>
</comment>
<dbReference type="GO" id="GO:0008270">
    <property type="term" value="F:zinc ion binding"/>
    <property type="evidence" value="ECO:0007669"/>
    <property type="project" value="UniProtKB-KW"/>
</dbReference>
<dbReference type="SUPFAM" id="SSF46946">
    <property type="entry name" value="S13-like H2TH domain"/>
    <property type="match status" value="1"/>
</dbReference>
<evidence type="ECO:0000256" key="14">
    <source>
        <dbReference type="ARBA" id="ARBA00044632"/>
    </source>
</evidence>
<protein>
    <recommendedName>
        <fullName evidence="3">DNA-(apurinic or apyrimidinic site) lyase</fullName>
        <ecNumber evidence="3">4.2.99.18</ecNumber>
    </recommendedName>
</protein>
<evidence type="ECO:0000256" key="11">
    <source>
        <dbReference type="ARBA" id="ARBA00023239"/>
    </source>
</evidence>
<dbReference type="InterPro" id="IPR000214">
    <property type="entry name" value="Znf_DNA_glyclase/AP_lyase"/>
</dbReference>
<evidence type="ECO:0000313" key="18">
    <source>
        <dbReference type="Proteomes" id="UP000190198"/>
    </source>
</evidence>
<keyword evidence="10" id="KW-0234">DNA repair</keyword>
<proteinExistence type="inferred from homology"/>
<organism evidence="17 18">
    <name type="scientific">Solemya elarraichensis gill symbiont</name>
    <dbReference type="NCBI Taxonomy" id="1918949"/>
    <lineage>
        <taxon>Bacteria</taxon>
        <taxon>Pseudomonadati</taxon>
        <taxon>Pseudomonadota</taxon>
        <taxon>Gammaproteobacteria</taxon>
        <taxon>sulfur-oxidizing symbionts</taxon>
    </lineage>
</organism>
<dbReference type="GO" id="GO:0000703">
    <property type="term" value="F:oxidized pyrimidine nucleobase lesion DNA N-glycosylase activity"/>
    <property type="evidence" value="ECO:0007669"/>
    <property type="project" value="TreeGrafter"/>
</dbReference>
<evidence type="ECO:0000256" key="1">
    <source>
        <dbReference type="ARBA" id="ARBA00001947"/>
    </source>
</evidence>
<evidence type="ECO:0000313" key="17">
    <source>
        <dbReference type="EMBL" id="OOZ42500.1"/>
    </source>
</evidence>
<evidence type="ECO:0000256" key="2">
    <source>
        <dbReference type="ARBA" id="ARBA00009409"/>
    </source>
</evidence>
<evidence type="ECO:0000256" key="3">
    <source>
        <dbReference type="ARBA" id="ARBA00012720"/>
    </source>
</evidence>
<dbReference type="GO" id="GO:0003684">
    <property type="term" value="F:damaged DNA binding"/>
    <property type="evidence" value="ECO:0007669"/>
    <property type="project" value="InterPro"/>
</dbReference>
<name>A0A1T2LBP6_9GAMM</name>
<dbReference type="InterPro" id="IPR010663">
    <property type="entry name" value="Znf_FPG/IleRS"/>
</dbReference>
<evidence type="ECO:0000256" key="15">
    <source>
        <dbReference type="PROSITE-ProRule" id="PRU00391"/>
    </source>
</evidence>
<dbReference type="RefSeq" id="WP_281252857.1">
    <property type="nucleotide sequence ID" value="NZ_MPRK01000031.1"/>
</dbReference>
<sequence length="146" mass="16536">LLLKHLGPEPLDDTFSGEYLWKMSRKRRVAIKNFIMNSRIIVGVGNIYANEALFMSGIRPTRQAGKISSTDYERLVMNIRRVLEDAIRQGGTTLKDFRNEEGKPGYFAQELRVYGRAGEACSCCGETIKSKVIGQRSSFYCSKCQK</sequence>
<evidence type="ECO:0000259" key="16">
    <source>
        <dbReference type="PROSITE" id="PS51066"/>
    </source>
</evidence>
<keyword evidence="18" id="KW-1185">Reference proteome</keyword>
<keyword evidence="9" id="KW-0238">DNA-binding</keyword>
<evidence type="ECO:0000256" key="4">
    <source>
        <dbReference type="ARBA" id="ARBA00022723"/>
    </source>
</evidence>
<dbReference type="Pfam" id="PF06827">
    <property type="entry name" value="zf-FPG_IleRS"/>
    <property type="match status" value="1"/>
</dbReference>
<dbReference type="PROSITE" id="PS01242">
    <property type="entry name" value="ZF_FPG_1"/>
    <property type="match status" value="1"/>
</dbReference>
<dbReference type="FunFam" id="1.10.8.50:FF:000003">
    <property type="entry name" value="Formamidopyrimidine-DNA glycosylase"/>
    <property type="match status" value="1"/>
</dbReference>
<keyword evidence="12" id="KW-0511">Multifunctional enzyme</keyword>
<dbReference type="InterPro" id="IPR015886">
    <property type="entry name" value="H2TH_FPG"/>
</dbReference>
<evidence type="ECO:0000256" key="10">
    <source>
        <dbReference type="ARBA" id="ARBA00023204"/>
    </source>
</evidence>
<feature type="domain" description="FPG-type" evidence="16">
    <location>
        <begin position="112"/>
        <end position="146"/>
    </location>
</feature>
<dbReference type="GO" id="GO:0140078">
    <property type="term" value="F:class I DNA-(apurinic or apyrimidinic site) endonuclease activity"/>
    <property type="evidence" value="ECO:0007669"/>
    <property type="project" value="UniProtKB-EC"/>
</dbReference>
<keyword evidence="4" id="KW-0479">Metal-binding</keyword>
<dbReference type="GO" id="GO:0006284">
    <property type="term" value="P:base-excision repair"/>
    <property type="evidence" value="ECO:0007669"/>
    <property type="project" value="InterPro"/>
</dbReference>
<dbReference type="PANTHER" id="PTHR42697">
    <property type="entry name" value="ENDONUCLEASE 8"/>
    <property type="match status" value="1"/>
</dbReference>
<keyword evidence="11" id="KW-0456">Lyase</keyword>
<dbReference type="Proteomes" id="UP000190198">
    <property type="component" value="Unassembled WGS sequence"/>
</dbReference>
<comment type="caution">
    <text evidence="17">The sequence shown here is derived from an EMBL/GenBank/DDBJ whole genome shotgun (WGS) entry which is preliminary data.</text>
</comment>
<dbReference type="Gene3D" id="1.10.8.50">
    <property type="match status" value="1"/>
</dbReference>
<dbReference type="InterPro" id="IPR015887">
    <property type="entry name" value="DNA_glyclase_Znf_dom_DNA_BS"/>
</dbReference>
<reference evidence="17 18" key="1">
    <citation type="submission" date="2016-11" db="EMBL/GenBank/DDBJ databases">
        <title>Mixed transmission modes and dynamic genome evolution in an obligate animal-bacterial symbiosis.</title>
        <authorList>
            <person name="Russell S.L."/>
            <person name="Corbett-Detig R.B."/>
            <person name="Cavanaugh C.M."/>
        </authorList>
    </citation>
    <scope>NUCLEOTIDE SEQUENCE [LARGE SCALE GENOMIC DNA]</scope>
    <source>
        <strain evidence="17">Sp-SM6</strain>
    </source>
</reference>
<evidence type="ECO:0000256" key="8">
    <source>
        <dbReference type="ARBA" id="ARBA00022833"/>
    </source>
</evidence>
<keyword evidence="5" id="KW-0227">DNA damage</keyword>
<comment type="catalytic activity">
    <reaction evidence="14">
        <text>2'-deoxyribonucleotide-(2'-deoxyribose 5'-phosphate)-2'-deoxyribonucleotide-DNA = a 3'-end 2'-deoxyribonucleotide-(2,3-dehydro-2,3-deoxyribose 5'-phosphate)-DNA + a 5'-end 5'-phospho-2'-deoxyribonucleoside-DNA + H(+)</text>
        <dbReference type="Rhea" id="RHEA:66592"/>
        <dbReference type="Rhea" id="RHEA-COMP:13180"/>
        <dbReference type="Rhea" id="RHEA-COMP:16897"/>
        <dbReference type="Rhea" id="RHEA-COMP:17067"/>
        <dbReference type="ChEBI" id="CHEBI:15378"/>
        <dbReference type="ChEBI" id="CHEBI:136412"/>
        <dbReference type="ChEBI" id="CHEBI:157695"/>
        <dbReference type="ChEBI" id="CHEBI:167181"/>
        <dbReference type="EC" id="4.2.99.18"/>
    </reaction>
</comment>
<accession>A0A1T2LBP6</accession>
<evidence type="ECO:0000256" key="13">
    <source>
        <dbReference type="ARBA" id="ARBA00023295"/>
    </source>
</evidence>
<dbReference type="PANTHER" id="PTHR42697:SF1">
    <property type="entry name" value="ENDONUCLEASE 8"/>
    <property type="match status" value="1"/>
</dbReference>
<dbReference type="AlphaFoldDB" id="A0A1T2LBP6"/>
<evidence type="ECO:0000256" key="12">
    <source>
        <dbReference type="ARBA" id="ARBA00023268"/>
    </source>
</evidence>
<keyword evidence="13" id="KW-0326">Glycosidase</keyword>
<evidence type="ECO:0000256" key="6">
    <source>
        <dbReference type="ARBA" id="ARBA00022771"/>
    </source>
</evidence>